<feature type="transmembrane region" description="Helical" evidence="10">
    <location>
        <begin position="47"/>
        <end position="70"/>
    </location>
</feature>
<feature type="transmembrane region" description="Helical" evidence="10">
    <location>
        <begin position="91"/>
        <end position="112"/>
    </location>
</feature>
<evidence type="ECO:0000256" key="4">
    <source>
        <dbReference type="ARBA" id="ARBA00022771"/>
    </source>
</evidence>
<dbReference type="SUPFAM" id="SSF57850">
    <property type="entry name" value="RING/U-box"/>
    <property type="match status" value="1"/>
</dbReference>
<organism evidence="12 13">
    <name type="scientific">Pleuronectes platessa</name>
    <name type="common">European plaice</name>
    <dbReference type="NCBI Taxonomy" id="8262"/>
    <lineage>
        <taxon>Eukaryota</taxon>
        <taxon>Metazoa</taxon>
        <taxon>Chordata</taxon>
        <taxon>Craniata</taxon>
        <taxon>Vertebrata</taxon>
        <taxon>Euteleostomi</taxon>
        <taxon>Actinopterygii</taxon>
        <taxon>Neopterygii</taxon>
        <taxon>Teleostei</taxon>
        <taxon>Neoteleostei</taxon>
        <taxon>Acanthomorphata</taxon>
        <taxon>Carangaria</taxon>
        <taxon>Pleuronectiformes</taxon>
        <taxon>Pleuronectoidei</taxon>
        <taxon>Pleuronectidae</taxon>
        <taxon>Pleuronectes</taxon>
    </lineage>
</organism>
<dbReference type="SMART" id="SM00744">
    <property type="entry name" value="RINGv"/>
    <property type="match status" value="1"/>
</dbReference>
<gene>
    <name evidence="12" type="ORF">PLEPLA_LOCUS20626</name>
</gene>
<dbReference type="InterPro" id="IPR050731">
    <property type="entry name" value="HRD1_E3_ubiq-ligases"/>
</dbReference>
<dbReference type="AlphaFoldDB" id="A0A9N7YQ52"/>
<dbReference type="PROSITE" id="PS50089">
    <property type="entry name" value="ZF_RING_2"/>
    <property type="match status" value="1"/>
</dbReference>
<evidence type="ECO:0000259" key="11">
    <source>
        <dbReference type="PROSITE" id="PS50089"/>
    </source>
</evidence>
<dbReference type="GO" id="GO:0008270">
    <property type="term" value="F:zinc ion binding"/>
    <property type="evidence" value="ECO:0007669"/>
    <property type="project" value="UniProtKB-KW"/>
</dbReference>
<keyword evidence="5" id="KW-0862">Zinc</keyword>
<evidence type="ECO:0000256" key="2">
    <source>
        <dbReference type="ARBA" id="ARBA00022692"/>
    </source>
</evidence>
<evidence type="ECO:0000256" key="10">
    <source>
        <dbReference type="SAM" id="Phobius"/>
    </source>
</evidence>
<evidence type="ECO:0000256" key="6">
    <source>
        <dbReference type="ARBA" id="ARBA00022989"/>
    </source>
</evidence>
<dbReference type="GO" id="GO:0061630">
    <property type="term" value="F:ubiquitin protein ligase activity"/>
    <property type="evidence" value="ECO:0007669"/>
    <property type="project" value="TreeGrafter"/>
</dbReference>
<dbReference type="GO" id="GO:0043161">
    <property type="term" value="P:proteasome-mediated ubiquitin-dependent protein catabolic process"/>
    <property type="evidence" value="ECO:0007669"/>
    <property type="project" value="TreeGrafter"/>
</dbReference>
<dbReference type="Gene3D" id="3.30.40.10">
    <property type="entry name" value="Zinc/RING finger domain, C3HC4 (zinc finger)"/>
    <property type="match status" value="1"/>
</dbReference>
<feature type="domain" description="RING-type" evidence="11">
    <location>
        <begin position="164"/>
        <end position="203"/>
    </location>
</feature>
<dbReference type="InterPro" id="IPR013083">
    <property type="entry name" value="Znf_RING/FYVE/PHD"/>
</dbReference>
<dbReference type="GO" id="GO:0036513">
    <property type="term" value="C:Derlin-1 retrotranslocation complex"/>
    <property type="evidence" value="ECO:0007669"/>
    <property type="project" value="TreeGrafter"/>
</dbReference>
<dbReference type="InterPro" id="IPR011016">
    <property type="entry name" value="Znf_RING-CH"/>
</dbReference>
<comment type="subcellular location">
    <subcellularLocation>
        <location evidence="1">Membrane</location>
        <topology evidence="1">Multi-pass membrane protein</topology>
    </subcellularLocation>
</comment>
<evidence type="ECO:0000313" key="12">
    <source>
        <dbReference type="EMBL" id="CAB1432544.1"/>
    </source>
</evidence>
<keyword evidence="6 10" id="KW-1133">Transmembrane helix</keyword>
<keyword evidence="3" id="KW-0479">Metal-binding</keyword>
<evidence type="ECO:0000256" key="3">
    <source>
        <dbReference type="ARBA" id="ARBA00022723"/>
    </source>
</evidence>
<proteinExistence type="predicted"/>
<evidence type="ECO:0000256" key="7">
    <source>
        <dbReference type="ARBA" id="ARBA00023136"/>
    </source>
</evidence>
<accession>A0A9N7YQ52</accession>
<name>A0A9N7YQ52_PLEPL</name>
<evidence type="ECO:0000256" key="5">
    <source>
        <dbReference type="ARBA" id="ARBA00022833"/>
    </source>
</evidence>
<dbReference type="PANTHER" id="PTHR22763:SF163">
    <property type="entry name" value="E3 UBIQUITIN-PROTEIN LIGASE RNF139"/>
    <property type="match status" value="1"/>
</dbReference>
<evidence type="ECO:0000256" key="8">
    <source>
        <dbReference type="PROSITE-ProRule" id="PRU00175"/>
    </source>
</evidence>
<protein>
    <recommendedName>
        <fullName evidence="11">RING-type domain-containing protein</fullName>
    </recommendedName>
</protein>
<evidence type="ECO:0000313" key="13">
    <source>
        <dbReference type="Proteomes" id="UP001153269"/>
    </source>
</evidence>
<sequence length="255" mass="29288">MVRKTKVFSFHRHFPSLLVCLALFLLPIALSYTLWKHYTLNSWVFAVTAYCLEVCLKVMVSLSVYVLLIVDASYDGHWENLDDYVYYVRSAGNIIQILLGFFMIGNGAYAMMHRVGSKIFAPHNIYLQAKKGWKTFIKRSRAFEKINFLPEIHRDQLKQIDDVCAICYQDFVTSARITPCQHYFHAVCLRKWLYIQDTCPLCHQKVEERSRYKADIANNLGAYAAPQDAAAADPPIPEAAGGVREHNNELLDNID</sequence>
<dbReference type="InterPro" id="IPR001841">
    <property type="entry name" value="Znf_RING"/>
</dbReference>
<dbReference type="SMART" id="SM00184">
    <property type="entry name" value="RING"/>
    <property type="match status" value="1"/>
</dbReference>
<keyword evidence="7 10" id="KW-0472">Membrane</keyword>
<dbReference type="PANTHER" id="PTHR22763">
    <property type="entry name" value="RING ZINC FINGER PROTEIN"/>
    <property type="match status" value="1"/>
</dbReference>
<keyword evidence="2 10" id="KW-0812">Transmembrane</keyword>
<feature type="region of interest" description="Disordered" evidence="9">
    <location>
        <begin position="234"/>
        <end position="255"/>
    </location>
</feature>
<evidence type="ECO:0000256" key="9">
    <source>
        <dbReference type="SAM" id="MobiDB-lite"/>
    </source>
</evidence>
<dbReference type="Pfam" id="PF13705">
    <property type="entry name" value="TRC8_N"/>
    <property type="match status" value="1"/>
</dbReference>
<dbReference type="Pfam" id="PF13639">
    <property type="entry name" value="zf-RING_2"/>
    <property type="match status" value="1"/>
</dbReference>
<dbReference type="Proteomes" id="UP001153269">
    <property type="component" value="Unassembled WGS sequence"/>
</dbReference>
<keyword evidence="4 8" id="KW-0863">Zinc-finger</keyword>
<dbReference type="GO" id="GO:0036503">
    <property type="term" value="P:ERAD pathway"/>
    <property type="evidence" value="ECO:0007669"/>
    <property type="project" value="TreeGrafter"/>
</dbReference>
<evidence type="ECO:0000256" key="1">
    <source>
        <dbReference type="ARBA" id="ARBA00004141"/>
    </source>
</evidence>
<comment type="caution">
    <text evidence="12">The sequence shown here is derived from an EMBL/GenBank/DDBJ whole genome shotgun (WGS) entry which is preliminary data.</text>
</comment>
<reference evidence="12" key="1">
    <citation type="submission" date="2020-03" db="EMBL/GenBank/DDBJ databases">
        <authorList>
            <person name="Weist P."/>
        </authorList>
    </citation>
    <scope>NUCLEOTIDE SEQUENCE</scope>
</reference>
<dbReference type="InterPro" id="IPR025754">
    <property type="entry name" value="TRC8_N_dom"/>
</dbReference>
<dbReference type="EMBL" id="CADEAL010001447">
    <property type="protein sequence ID" value="CAB1432544.1"/>
    <property type="molecule type" value="Genomic_DNA"/>
</dbReference>
<keyword evidence="13" id="KW-1185">Reference proteome</keyword>